<feature type="domain" description="DNA2/NAM7 helicase helicase" evidence="6">
    <location>
        <begin position="252"/>
        <end position="348"/>
    </location>
</feature>
<feature type="compositionally biased region" description="Basic and acidic residues" evidence="5">
    <location>
        <begin position="838"/>
        <end position="853"/>
    </location>
</feature>
<dbReference type="SUPFAM" id="SSF52540">
    <property type="entry name" value="P-loop containing nucleoside triphosphate hydrolases"/>
    <property type="match status" value="1"/>
</dbReference>
<organism evidence="8">
    <name type="scientific">Alexandrium catenella</name>
    <name type="common">Red tide dinoflagellate</name>
    <name type="synonym">Gonyaulax catenella</name>
    <dbReference type="NCBI Taxonomy" id="2925"/>
    <lineage>
        <taxon>Eukaryota</taxon>
        <taxon>Sar</taxon>
        <taxon>Alveolata</taxon>
        <taxon>Dinophyceae</taxon>
        <taxon>Gonyaulacales</taxon>
        <taxon>Pyrocystaceae</taxon>
        <taxon>Alexandrium</taxon>
    </lineage>
</organism>
<feature type="compositionally biased region" description="Acidic residues" evidence="5">
    <location>
        <begin position="721"/>
        <end position="732"/>
    </location>
</feature>
<feature type="region of interest" description="Disordered" evidence="5">
    <location>
        <begin position="692"/>
        <end position="896"/>
    </location>
</feature>
<evidence type="ECO:0000256" key="4">
    <source>
        <dbReference type="ARBA" id="ARBA00022840"/>
    </source>
</evidence>
<feature type="compositionally biased region" description="Low complexity" evidence="5">
    <location>
        <begin position="795"/>
        <end position="809"/>
    </location>
</feature>
<dbReference type="CDD" id="cd18808">
    <property type="entry name" value="SF1_C_Upf1"/>
    <property type="match status" value="1"/>
</dbReference>
<protein>
    <recommendedName>
        <fullName evidence="9">AAA+ ATPase domain-containing protein</fullName>
    </recommendedName>
</protein>
<feature type="domain" description="DNA2/NAM7 helicase-like C-terminal" evidence="7">
    <location>
        <begin position="424"/>
        <end position="617"/>
    </location>
</feature>
<dbReference type="GO" id="GO:0004386">
    <property type="term" value="F:helicase activity"/>
    <property type="evidence" value="ECO:0007669"/>
    <property type="project" value="UniProtKB-KW"/>
</dbReference>
<feature type="compositionally biased region" description="Basic and acidic residues" evidence="5">
    <location>
        <begin position="876"/>
        <end position="885"/>
    </location>
</feature>
<sequence>MAKRSSPELNEFKATLTCLNFYTDVVDDTKVKPEREFVSVPLHFDDERHYIDTFTPLFWQEAKSQLHRSKALEMSHVAETARHVAFKAEGEWLRLDLQRDREEAGQTQYHHLDLVILTQGEDPLKDDPVHFLAMVDSSAGVKLSVSTKLLEGVQRAIEIAKVISQSGSWQLAKVTNLSTLIREFEALKAFPRINLKDTIINQDDSGFRRDTGTEMQAAPDLQASAGGTVEDGAGPALLHIPQRLEEWLVQMYNEPQRKAINDCRKVSGITLVQGPPGTGKTTTAVQIVSALVKYELVDLPMLVTADSNTAVDNLVKGIGKSGLKVVRVGRPESIREDVKQYALDGRWKELKKAEVVCATCIGASGSTLDKVRFSTVLIDECTQAAESAALVPIARGCQQCILIGDQCQLPPTVLSDVAENENLGESLFTRLVTQGVRPVLLDTQYRMHPLIAEFASAAFYNGRLQNGVSHIHRRPPEGFPWPQRQMPVAFVNLERGEEKREGSSYINPTEAEKTLWALQEVCKGDHLGPEDVGLVTPYKGQVNLIKKLIRERPGLQKFRSGLEVESVDGFQGQEKEVIIFCAVRNNRDGKVGFLSDWRRLNVMLTRARRGCIVIGSRSTLHQDALWQQWLSWATARGAICGEGAKGTWVPKYLVDDRDGVWQVKASLMEEVAAPIAAVPAMAVKVEKEKEPEILDSWEDMESPVTTPKTEPAKPPDLLEGLTEEDGGGDDDEVRTSAMVRQTSGELNADDGRAQELRAARFNLDPSDDVEDQPPQILREADCSPDARDTGDEIPEGSPEGSPGPSGSPVADDDDDEEAEDQTEDDDPDEDETEDAEETERTGTENESPERSNDGGKGQPTQEADGKGSSKGSPSRLDADDLDVRKTGTPTLCPKSPNRLVALAKLGLDDELDLDAR</sequence>
<dbReference type="GO" id="GO:0016787">
    <property type="term" value="F:hydrolase activity"/>
    <property type="evidence" value="ECO:0007669"/>
    <property type="project" value="UniProtKB-KW"/>
</dbReference>
<keyword evidence="3" id="KW-0347">Helicase</keyword>
<dbReference type="InterPro" id="IPR041679">
    <property type="entry name" value="DNA2/NAM7-like_C"/>
</dbReference>
<dbReference type="FunFam" id="3.40.50.300:FF:000326">
    <property type="entry name" value="P-loop containing nucleoside triphosphate hydrolase"/>
    <property type="match status" value="1"/>
</dbReference>
<dbReference type="PANTHER" id="PTHR10887">
    <property type="entry name" value="DNA2/NAM7 HELICASE FAMILY"/>
    <property type="match status" value="1"/>
</dbReference>
<dbReference type="PANTHER" id="PTHR10887:SF495">
    <property type="entry name" value="HELICASE SENATAXIN ISOFORM X1-RELATED"/>
    <property type="match status" value="1"/>
</dbReference>
<feature type="compositionally biased region" description="Basic and acidic residues" evidence="5">
    <location>
        <begin position="778"/>
        <end position="790"/>
    </location>
</feature>
<dbReference type="Pfam" id="PF13086">
    <property type="entry name" value="AAA_11"/>
    <property type="match status" value="2"/>
</dbReference>
<accession>A0A7S1Q674</accession>
<evidence type="ECO:0000256" key="3">
    <source>
        <dbReference type="ARBA" id="ARBA00022806"/>
    </source>
</evidence>
<dbReference type="AlphaFoldDB" id="A0A7S1Q674"/>
<evidence type="ECO:0000259" key="6">
    <source>
        <dbReference type="Pfam" id="PF13086"/>
    </source>
</evidence>
<feature type="compositionally biased region" description="Basic and acidic residues" evidence="5">
    <location>
        <begin position="749"/>
        <end position="758"/>
    </location>
</feature>
<dbReference type="InterPro" id="IPR045055">
    <property type="entry name" value="DNA2/NAM7-like"/>
</dbReference>
<keyword evidence="1" id="KW-0547">Nucleotide-binding</keyword>
<reference evidence="8" key="1">
    <citation type="submission" date="2021-01" db="EMBL/GenBank/DDBJ databases">
        <authorList>
            <person name="Corre E."/>
            <person name="Pelletier E."/>
            <person name="Niang G."/>
            <person name="Scheremetjew M."/>
            <person name="Finn R."/>
            <person name="Kale V."/>
            <person name="Holt S."/>
            <person name="Cochrane G."/>
            <person name="Meng A."/>
            <person name="Brown T."/>
            <person name="Cohen L."/>
        </authorList>
    </citation>
    <scope>NUCLEOTIDE SEQUENCE</scope>
    <source>
        <strain evidence="8">OF101</strain>
    </source>
</reference>
<dbReference type="InterPro" id="IPR027417">
    <property type="entry name" value="P-loop_NTPase"/>
</dbReference>
<dbReference type="Pfam" id="PF13087">
    <property type="entry name" value="AAA_12"/>
    <property type="match status" value="1"/>
</dbReference>
<evidence type="ECO:0000256" key="5">
    <source>
        <dbReference type="SAM" id="MobiDB-lite"/>
    </source>
</evidence>
<keyword evidence="4" id="KW-0067">ATP-binding</keyword>
<keyword evidence="2" id="KW-0378">Hydrolase</keyword>
<evidence type="ECO:0008006" key="9">
    <source>
        <dbReference type="Google" id="ProtNLM"/>
    </source>
</evidence>
<evidence type="ECO:0000259" key="7">
    <source>
        <dbReference type="Pfam" id="PF13087"/>
    </source>
</evidence>
<feature type="domain" description="DNA2/NAM7 helicase helicase" evidence="6">
    <location>
        <begin position="350"/>
        <end position="415"/>
    </location>
</feature>
<dbReference type="Gene3D" id="3.40.50.300">
    <property type="entry name" value="P-loop containing nucleotide triphosphate hydrolases"/>
    <property type="match status" value="2"/>
</dbReference>
<evidence type="ECO:0000313" key="8">
    <source>
        <dbReference type="EMBL" id="CAD9121740.1"/>
    </source>
</evidence>
<evidence type="ECO:0000256" key="1">
    <source>
        <dbReference type="ARBA" id="ARBA00022741"/>
    </source>
</evidence>
<dbReference type="GO" id="GO:0005524">
    <property type="term" value="F:ATP binding"/>
    <property type="evidence" value="ECO:0007669"/>
    <property type="project" value="UniProtKB-KW"/>
</dbReference>
<dbReference type="InterPro" id="IPR041677">
    <property type="entry name" value="DNA2/NAM7_AAA_11"/>
</dbReference>
<evidence type="ECO:0000256" key="2">
    <source>
        <dbReference type="ARBA" id="ARBA00022801"/>
    </source>
</evidence>
<dbReference type="InterPro" id="IPR047187">
    <property type="entry name" value="SF1_C_Upf1"/>
</dbReference>
<proteinExistence type="predicted"/>
<dbReference type="GO" id="GO:0005694">
    <property type="term" value="C:chromosome"/>
    <property type="evidence" value="ECO:0007669"/>
    <property type="project" value="UniProtKB-ARBA"/>
</dbReference>
<dbReference type="EMBL" id="HBGE01029319">
    <property type="protein sequence ID" value="CAD9121740.1"/>
    <property type="molecule type" value="Transcribed_RNA"/>
</dbReference>
<feature type="compositionally biased region" description="Acidic residues" evidence="5">
    <location>
        <begin position="810"/>
        <end position="837"/>
    </location>
</feature>
<name>A0A7S1Q674_ALECA</name>
<gene>
    <name evidence="8" type="ORF">ACAT0790_LOCUS17605</name>
</gene>